<evidence type="ECO:0000313" key="2">
    <source>
        <dbReference type="Proteomes" id="UP001451303"/>
    </source>
</evidence>
<organism evidence="1 2">
    <name type="scientific">Neurospora intermedia</name>
    <dbReference type="NCBI Taxonomy" id="5142"/>
    <lineage>
        <taxon>Eukaryota</taxon>
        <taxon>Fungi</taxon>
        <taxon>Dikarya</taxon>
        <taxon>Ascomycota</taxon>
        <taxon>Pezizomycotina</taxon>
        <taxon>Sordariomycetes</taxon>
        <taxon>Sordariomycetidae</taxon>
        <taxon>Sordariales</taxon>
        <taxon>Sordariaceae</taxon>
        <taxon>Neurospora</taxon>
    </lineage>
</organism>
<keyword evidence="2" id="KW-1185">Reference proteome</keyword>
<gene>
    <name evidence="1" type="ORF">QR685DRAFT_578779</name>
</gene>
<sequence>MAPHSRVSRRGPAFFVIDAGYRKPLKEFRLRAVDPKPNIKERVHFSTETGITFRPDVYKTRFVVAIEELVEQRTEFKVGQMLDWLLRLDNHTWQRLASGRGPTF</sequence>
<proteinExistence type="predicted"/>
<evidence type="ECO:0000313" key="1">
    <source>
        <dbReference type="EMBL" id="KAL0475846.1"/>
    </source>
</evidence>
<dbReference type="Proteomes" id="UP001451303">
    <property type="component" value="Unassembled WGS sequence"/>
</dbReference>
<comment type="caution">
    <text evidence="1">The sequence shown here is derived from an EMBL/GenBank/DDBJ whole genome shotgun (WGS) entry which is preliminary data.</text>
</comment>
<protein>
    <submittedName>
        <fullName evidence="1">Uncharacterized protein</fullName>
    </submittedName>
</protein>
<dbReference type="EMBL" id="JAVLET010000001">
    <property type="protein sequence ID" value="KAL0475846.1"/>
    <property type="molecule type" value="Genomic_DNA"/>
</dbReference>
<reference evidence="1 2" key="1">
    <citation type="submission" date="2023-09" db="EMBL/GenBank/DDBJ databases">
        <title>Multi-omics analysis of a traditional fermented food reveals byproduct-associated fungal strains for waste-to-food upcycling.</title>
        <authorList>
            <consortium name="Lawrence Berkeley National Laboratory"/>
            <person name="Rekdal V.M."/>
            <person name="Villalobos-Escobedo J.M."/>
            <person name="Rodriguez-Valeron N."/>
            <person name="Garcia M.O."/>
            <person name="Vasquez D.P."/>
            <person name="Damayanti I."/>
            <person name="Sorensen P.M."/>
            <person name="Baidoo E.E."/>
            <person name="De Carvalho A.C."/>
            <person name="Riley R."/>
            <person name="Lipzen A."/>
            <person name="He G."/>
            <person name="Yan M."/>
            <person name="Haridas S."/>
            <person name="Daum C."/>
            <person name="Yoshinaga Y."/>
            <person name="Ng V."/>
            <person name="Grigoriev I.V."/>
            <person name="Munk R."/>
            <person name="Nuraida L."/>
            <person name="Wijaya C.H."/>
            <person name="Morales P.-C."/>
            <person name="Keasling J.D."/>
        </authorList>
    </citation>
    <scope>NUCLEOTIDE SEQUENCE [LARGE SCALE GENOMIC DNA]</scope>
    <source>
        <strain evidence="1 2">FGSC 2613</strain>
    </source>
</reference>
<name>A0ABR3DT51_NEUIN</name>
<accession>A0ABR3DT51</accession>